<sequence>MARGSDGTLRGVGAVVDRDLAAAMPASAVRCTVLLIATDVPHAFAGYGMDAARPIGEIGAADCVSFPRRGTSPTAAWDPRSTRRCVSRPFPVGARSSRRWT</sequence>
<dbReference type="Gene3D" id="3.40.1160.10">
    <property type="entry name" value="Acetylglutamate kinase-like"/>
    <property type="match status" value="1"/>
</dbReference>
<name>A0A1G7RAW6_9ACTN</name>
<gene>
    <name evidence="1" type="ORF">SAMN05421505_101311</name>
</gene>
<evidence type="ECO:0000313" key="2">
    <source>
        <dbReference type="Proteomes" id="UP000198923"/>
    </source>
</evidence>
<keyword evidence="1" id="KW-0808">Transferase</keyword>
<evidence type="ECO:0000313" key="1">
    <source>
        <dbReference type="EMBL" id="SDG07319.1"/>
    </source>
</evidence>
<dbReference type="InterPro" id="IPR036393">
    <property type="entry name" value="AceGlu_kinase-like_sf"/>
</dbReference>
<dbReference type="EMBL" id="FNCN01000001">
    <property type="protein sequence ID" value="SDG07319.1"/>
    <property type="molecule type" value="Genomic_DNA"/>
</dbReference>
<proteinExistence type="predicted"/>
<keyword evidence="1" id="KW-0418">Kinase</keyword>
<organism evidence="1 2">
    <name type="scientific">Sinosporangium album</name>
    <dbReference type="NCBI Taxonomy" id="504805"/>
    <lineage>
        <taxon>Bacteria</taxon>
        <taxon>Bacillati</taxon>
        <taxon>Actinomycetota</taxon>
        <taxon>Actinomycetes</taxon>
        <taxon>Streptosporangiales</taxon>
        <taxon>Streptosporangiaceae</taxon>
        <taxon>Sinosporangium</taxon>
    </lineage>
</organism>
<accession>A0A1G7RAW6</accession>
<dbReference type="Proteomes" id="UP000198923">
    <property type="component" value="Unassembled WGS sequence"/>
</dbReference>
<dbReference type="AlphaFoldDB" id="A0A1G7RAW6"/>
<dbReference type="STRING" id="504805.SAMN05421505_101311"/>
<dbReference type="SUPFAM" id="SSF53633">
    <property type="entry name" value="Carbamate kinase-like"/>
    <property type="match status" value="1"/>
</dbReference>
<dbReference type="GO" id="GO:0016301">
    <property type="term" value="F:kinase activity"/>
    <property type="evidence" value="ECO:0007669"/>
    <property type="project" value="UniProtKB-KW"/>
</dbReference>
<protein>
    <submittedName>
        <fullName evidence="1">Carbamate kinase</fullName>
    </submittedName>
</protein>
<reference evidence="1 2" key="1">
    <citation type="submission" date="2016-10" db="EMBL/GenBank/DDBJ databases">
        <authorList>
            <person name="de Groot N.N."/>
        </authorList>
    </citation>
    <scope>NUCLEOTIDE SEQUENCE [LARGE SCALE GENOMIC DNA]</scope>
    <source>
        <strain evidence="1 2">CPCC 201354</strain>
    </source>
</reference>
<keyword evidence="2" id="KW-1185">Reference proteome</keyword>